<dbReference type="PANTHER" id="PTHR23409:SF21">
    <property type="entry name" value="CAPSID PROTEIN"/>
    <property type="match status" value="1"/>
</dbReference>
<protein>
    <submittedName>
        <fullName evidence="1">Uncharacterized protein</fullName>
    </submittedName>
</protein>
<evidence type="ECO:0000313" key="2">
    <source>
        <dbReference type="Proteomes" id="UP001186944"/>
    </source>
</evidence>
<gene>
    <name evidence="1" type="ORF">FSP39_021829</name>
</gene>
<dbReference type="Proteomes" id="UP001186944">
    <property type="component" value="Unassembled WGS sequence"/>
</dbReference>
<dbReference type="AlphaFoldDB" id="A0AA88YLI5"/>
<dbReference type="PANTHER" id="PTHR23409">
    <property type="entry name" value="RIBONUCLEOSIDE-DIPHOSPHATE REDUCTASE SMALL CHAIN"/>
    <property type="match status" value="1"/>
</dbReference>
<dbReference type="GO" id="GO:0004748">
    <property type="term" value="F:ribonucleoside-diphosphate reductase activity, thioredoxin disulfide as acceptor"/>
    <property type="evidence" value="ECO:0007669"/>
    <property type="project" value="TreeGrafter"/>
</dbReference>
<sequence length="441" mass="49451">MSYFNKDLFSEAQPGALNVFTLPPTQTAVEKIYYQEIRPISQLSNSTSPIEFNITGQNGMEYLDLKNSQMYLKVKIKKGNGGSLGSTEYVGPINLLLHALFQQVDVSIQGKVITSSTGHYPYRSMFQTMLKYGNGAKSTQLSAMMWEKDVPGSLDDNDVNSGQNTGLFERAKYFAESNLVDMQGPIMHDLFQMDRYLLNQTALTMKFYRSKPEFYLMTNELGPDYMVEIEDMILKICKIQVSPAIIYSHAQILESQNACYPFVRTEVKMLSIPAGQINVTWDQIFQNVRPNRILVGLVKSQSVAGSYQSSPWNFQNFGITQITLSVDGIPVSGNSMKLVFSPSGGQISLPVFTALYEVTGRWTQDKDLGIKRNDIAEGNCIFAFELEPTFQDGGYMTLTRQGNVRLDLSFSAALQEAVTVVIYSEHPGYFELTKTRDVVTT</sequence>
<keyword evidence="2" id="KW-1185">Reference proteome</keyword>
<dbReference type="GO" id="GO:0009263">
    <property type="term" value="P:deoxyribonucleotide biosynthetic process"/>
    <property type="evidence" value="ECO:0007669"/>
    <property type="project" value="InterPro"/>
</dbReference>
<dbReference type="GO" id="GO:0005829">
    <property type="term" value="C:cytosol"/>
    <property type="evidence" value="ECO:0007669"/>
    <property type="project" value="TreeGrafter"/>
</dbReference>
<evidence type="ECO:0000313" key="1">
    <source>
        <dbReference type="EMBL" id="KAK3107769.1"/>
    </source>
</evidence>
<dbReference type="EMBL" id="VSWD01000002">
    <property type="protein sequence ID" value="KAK3107769.1"/>
    <property type="molecule type" value="Genomic_DNA"/>
</dbReference>
<organism evidence="1 2">
    <name type="scientific">Pinctada imbricata</name>
    <name type="common">Atlantic pearl-oyster</name>
    <name type="synonym">Pinctada martensii</name>
    <dbReference type="NCBI Taxonomy" id="66713"/>
    <lineage>
        <taxon>Eukaryota</taxon>
        <taxon>Metazoa</taxon>
        <taxon>Spiralia</taxon>
        <taxon>Lophotrochozoa</taxon>
        <taxon>Mollusca</taxon>
        <taxon>Bivalvia</taxon>
        <taxon>Autobranchia</taxon>
        <taxon>Pteriomorphia</taxon>
        <taxon>Pterioida</taxon>
        <taxon>Pterioidea</taxon>
        <taxon>Pteriidae</taxon>
        <taxon>Pinctada</taxon>
    </lineage>
</organism>
<proteinExistence type="predicted"/>
<name>A0AA88YLI5_PINIB</name>
<reference evidence="1" key="1">
    <citation type="submission" date="2019-08" db="EMBL/GenBank/DDBJ databases">
        <title>The improved chromosome-level genome for the pearl oyster Pinctada fucata martensii using PacBio sequencing and Hi-C.</title>
        <authorList>
            <person name="Zheng Z."/>
        </authorList>
    </citation>
    <scope>NUCLEOTIDE SEQUENCE</scope>
    <source>
        <strain evidence="1">ZZ-2019</strain>
        <tissue evidence="1">Adductor muscle</tissue>
    </source>
</reference>
<dbReference type="InterPro" id="IPR000358">
    <property type="entry name" value="RNR_small_fam"/>
</dbReference>
<comment type="caution">
    <text evidence="1">The sequence shown here is derived from an EMBL/GenBank/DDBJ whole genome shotgun (WGS) entry which is preliminary data.</text>
</comment>
<accession>A0AA88YLI5</accession>